<feature type="signal peptide" evidence="2">
    <location>
        <begin position="1"/>
        <end position="28"/>
    </location>
</feature>
<gene>
    <name evidence="5" type="ORF">HNP82_003358</name>
</gene>
<reference evidence="5 6" key="1">
    <citation type="submission" date="2020-08" db="EMBL/GenBank/DDBJ databases">
        <title>Genomic Encyclopedia of Type Strains, Phase IV (KMG-IV): sequencing the most valuable type-strain genomes for metagenomic binning, comparative biology and taxonomic classification.</title>
        <authorList>
            <person name="Goeker M."/>
        </authorList>
    </citation>
    <scope>NUCLEOTIDE SEQUENCE [LARGE SCALE GENOMIC DNA]</scope>
    <source>
        <strain evidence="5 6">DSM 106146</strain>
    </source>
</reference>
<evidence type="ECO:0000313" key="5">
    <source>
        <dbReference type="EMBL" id="MBB5266201.1"/>
    </source>
</evidence>
<feature type="domain" description="Mobile element protein CD1107-like" evidence="3">
    <location>
        <begin position="148"/>
        <end position="195"/>
    </location>
</feature>
<dbReference type="RefSeq" id="WP_243164831.1">
    <property type="nucleotide sequence ID" value="NZ_JACHFW010000022.1"/>
</dbReference>
<protein>
    <submittedName>
        <fullName evidence="5">Uncharacterized protein</fullName>
    </submittedName>
</protein>
<organism evidence="5 6">
    <name type="scientific">Catenibacillus scindens</name>
    <dbReference type="NCBI Taxonomy" id="673271"/>
    <lineage>
        <taxon>Bacteria</taxon>
        <taxon>Bacillati</taxon>
        <taxon>Bacillota</taxon>
        <taxon>Clostridia</taxon>
        <taxon>Lachnospirales</taxon>
        <taxon>Lachnospiraceae</taxon>
        <taxon>Catenibacillus</taxon>
    </lineage>
</organism>
<dbReference type="Pfam" id="PF18998">
    <property type="entry name" value="Flg_new_2"/>
    <property type="match status" value="3"/>
</dbReference>
<evidence type="ECO:0000259" key="4">
    <source>
        <dbReference type="Pfam" id="PF18998"/>
    </source>
</evidence>
<accession>A0A7W8M795</accession>
<dbReference type="EMBL" id="JACHFW010000022">
    <property type="protein sequence ID" value="MBB5266201.1"/>
    <property type="molecule type" value="Genomic_DNA"/>
</dbReference>
<dbReference type="InterPro" id="IPR025376">
    <property type="entry name" value="CD1107-like_dom"/>
</dbReference>
<evidence type="ECO:0000313" key="6">
    <source>
        <dbReference type="Proteomes" id="UP000543642"/>
    </source>
</evidence>
<evidence type="ECO:0000259" key="3">
    <source>
        <dbReference type="Pfam" id="PF14283"/>
    </source>
</evidence>
<keyword evidence="6" id="KW-1185">Reference proteome</keyword>
<feature type="non-terminal residue" evidence="5">
    <location>
        <position position="1520"/>
    </location>
</feature>
<evidence type="ECO:0000256" key="2">
    <source>
        <dbReference type="SAM" id="SignalP"/>
    </source>
</evidence>
<feature type="domain" description="Bacterial repeat" evidence="4">
    <location>
        <begin position="654"/>
        <end position="726"/>
    </location>
</feature>
<feature type="chain" id="PRO_5031255983" evidence="2">
    <location>
        <begin position="29"/>
        <end position="1520"/>
    </location>
</feature>
<dbReference type="Pfam" id="PF14283">
    <property type="entry name" value="CD1107-like"/>
    <property type="match status" value="1"/>
</dbReference>
<dbReference type="InterPro" id="IPR044060">
    <property type="entry name" value="Bacterial_rp_domain"/>
</dbReference>
<feature type="region of interest" description="Disordered" evidence="1">
    <location>
        <begin position="1495"/>
        <end position="1520"/>
    </location>
</feature>
<feature type="domain" description="Bacterial repeat" evidence="4">
    <location>
        <begin position="732"/>
        <end position="802"/>
    </location>
</feature>
<sequence>MEQKWKRPLALLLSVAMMFSMSGTPVYAADVEMGASAVCPHHVHDETCGYSEGTPCTHEHTDDCYSLVTQCVHEHTAECYSDGMLPAEGEEKAADACTHVCSEESGCITKELNCPHVHDETCGYSEGSPCTFDPSDCELCNPTDSGEPEAPAECICETLCTADSVNPDCPVCAQDIAACQGETPAPEEAPEAQARHWQFEENPDGFLIVEENGVFYADAHGGNIPLEAVVSLLPQSLTVEGEADGEPVTVAVSGWECPEYQCVENSWPQEGSYTFTAQVGTDLQLDPAPAVTLRLTNMVQTLATVNNPTLDLSNGSIWITPSVYYQYKSYEYTTVSSVPYTGTITITGSNPYGFNCVTITGSGTYDIVLQDAQLNPWYASSEPNRSTTNGLLITDGAQVTLTLEGTSSVTGTRTADEYGAMDGILVTVNSSLTIQGSGTLNAYGGDSARKLNAAAQSGDGLYIIDSSVTITGDAKVNLYGGHYSDYDPKYITVVGQGCTLSGSTLTLEGNVQVTAQGISAFAYAQNSAASRIYVEGGRHAFTGLCLVVANIWDIPLLEIQGGTVDLHLLGTDTDLSGVVSQFSYNGGFAVKGGDVTFRREDCDFKTSVIQVGAQACIFEGSSTDSASFTRKTTGTSYPSLSAKYTRVLFDDTSYPLTVVSDGTGSSGAGSYTPGTEVPLNAGTKEGYALRRWTLTNGKGLLRSPTSADATFVMYDSDATVTAEFDKLYGLNVEGGSIANPAGQSQFLSGTQVTLQADKPAQNMVFDKWTIESGSGAFEDAESAATTFTTGEADTQIKANFVQGYDLTVVNGTGSGLYKPGAQVAIQAETREGVEFSHWDMTGNVQIADVNAASTTVTMGSEDATVTAVYQESGVLGDFVVTGTDDGYSFSDDILDISGDGEYTVRMKSGVTETKDRIRIQSGSPTITITDLNLTNDLPFEIQDGNVTLKLDGANTFSTSHSDYAALQKGESGTLTITSVQGDGSTYGSLTIRSGRTGAGIGGRGSYEYDNTEKDPASSANITINGGTLNITTQSGAGIGGGGSSHGADMLHKINGGNGSNITINGGDITIHKGSSAAGIGGGGNIYRYIGMGNGGDGSNITINGGKLLIVSSVNRSYRCGSALGAGKNDETSDSYGNYSDIFVKGSPTVFNLWAMNGSTEVDYLDQRGSDGRVENIPDFKDKGCARIEYGGATSTSVKIQPADAVVAPGASQRFTAKAAGSGSWTVEWTVSGNLSNETTITKGGLLTVGANETAKSLTVTATISGTSVSDSVTVTISKGADAMVTKAPAAVTGLTYTGEAQNLVAAGEAEGGTLVYSLEIDGNYDAAIPTGTNAGSYTVFYYVKGDAKHDDTAKEQVEVTINKAKPTVSDVAVSSPNTIYSDTKLSAITLTHTGTPGTVALEADQTLTVGEDSYNWIFIPNDGNNYETTTGSIRLTVYEPPQEVDGVYQIDSVTDLFWFAGLVNGTLEDAEQDTAASAVLTADIDLSGKTWTPIGNYDQSSRPNNKYAGTFDGAGHTIEG</sequence>
<proteinExistence type="predicted"/>
<keyword evidence="2" id="KW-0732">Signal</keyword>
<dbReference type="Proteomes" id="UP000543642">
    <property type="component" value="Unassembled WGS sequence"/>
</dbReference>
<evidence type="ECO:0000256" key="1">
    <source>
        <dbReference type="SAM" id="MobiDB-lite"/>
    </source>
</evidence>
<feature type="domain" description="Bacterial repeat" evidence="4">
    <location>
        <begin position="807"/>
        <end position="871"/>
    </location>
</feature>
<comment type="caution">
    <text evidence="5">The sequence shown here is derived from an EMBL/GenBank/DDBJ whole genome shotgun (WGS) entry which is preliminary data.</text>
</comment>
<name>A0A7W8M795_9FIRM</name>